<dbReference type="InterPro" id="IPR013785">
    <property type="entry name" value="Aldolase_TIM"/>
</dbReference>
<keyword evidence="2" id="KW-0520">NAD</keyword>
<protein>
    <submittedName>
        <fullName evidence="5">tRNA dihydrouridine synthase</fullName>
    </submittedName>
</protein>
<evidence type="ECO:0000256" key="3">
    <source>
        <dbReference type="SAM" id="MobiDB-lite"/>
    </source>
</evidence>
<feature type="domain" description="DUS-like FMN-binding" evidence="4">
    <location>
        <begin position="19"/>
        <end position="89"/>
    </location>
</feature>
<name>A0ABR1GB72_AURAN</name>
<dbReference type="SUPFAM" id="SSF51395">
    <property type="entry name" value="FMN-linked oxidoreductases"/>
    <property type="match status" value="1"/>
</dbReference>
<dbReference type="Pfam" id="PF01207">
    <property type="entry name" value="Dus"/>
    <property type="match status" value="1"/>
</dbReference>
<dbReference type="EMBL" id="JBBJCI010000037">
    <property type="protein sequence ID" value="KAK7250344.1"/>
    <property type="molecule type" value="Genomic_DNA"/>
</dbReference>
<dbReference type="InterPro" id="IPR035587">
    <property type="entry name" value="DUS-like_FMN-bd"/>
</dbReference>
<keyword evidence="1" id="KW-0521">NADP</keyword>
<reference evidence="5 6" key="1">
    <citation type="submission" date="2024-03" db="EMBL/GenBank/DDBJ databases">
        <title>Aureococcus anophagefferens CCMP1851 and Kratosvirus quantuckense: Draft genome of a second virus-susceptible host strain in the model system.</title>
        <authorList>
            <person name="Chase E."/>
            <person name="Truchon A.R."/>
            <person name="Schepens W."/>
            <person name="Wilhelm S.W."/>
        </authorList>
    </citation>
    <scope>NUCLEOTIDE SEQUENCE [LARGE SCALE GENOMIC DNA]</scope>
    <source>
        <strain evidence="5 6">CCMP1851</strain>
    </source>
</reference>
<feature type="compositionally biased region" description="Low complexity" evidence="3">
    <location>
        <begin position="106"/>
        <end position="123"/>
    </location>
</feature>
<comment type="caution">
    <text evidence="5">The sequence shown here is derived from an EMBL/GenBank/DDBJ whole genome shotgun (WGS) entry which is preliminary data.</text>
</comment>
<proteinExistence type="predicted"/>
<dbReference type="Proteomes" id="UP001363151">
    <property type="component" value="Unassembled WGS sequence"/>
</dbReference>
<dbReference type="PANTHER" id="PTHR11082:SF5">
    <property type="entry name" value="TRNA-DIHYDROURIDINE(16_17) SYNTHASE [NAD(P)(+)]-LIKE"/>
    <property type="match status" value="1"/>
</dbReference>
<feature type="region of interest" description="Disordered" evidence="3">
    <location>
        <begin position="83"/>
        <end position="131"/>
    </location>
</feature>
<accession>A0ABR1GB72</accession>
<evidence type="ECO:0000313" key="6">
    <source>
        <dbReference type="Proteomes" id="UP001363151"/>
    </source>
</evidence>
<evidence type="ECO:0000256" key="1">
    <source>
        <dbReference type="ARBA" id="ARBA00022857"/>
    </source>
</evidence>
<keyword evidence="6" id="KW-1185">Reference proteome</keyword>
<gene>
    <name evidence="5" type="ORF">SO694_00007425</name>
</gene>
<organism evidence="5 6">
    <name type="scientific">Aureococcus anophagefferens</name>
    <name type="common">Harmful bloom alga</name>
    <dbReference type="NCBI Taxonomy" id="44056"/>
    <lineage>
        <taxon>Eukaryota</taxon>
        <taxon>Sar</taxon>
        <taxon>Stramenopiles</taxon>
        <taxon>Ochrophyta</taxon>
        <taxon>Pelagophyceae</taxon>
        <taxon>Pelagomonadales</taxon>
        <taxon>Pelagomonadaceae</taxon>
        <taxon>Aureococcus</taxon>
    </lineage>
</organism>
<dbReference type="PANTHER" id="PTHR11082">
    <property type="entry name" value="TRNA-DIHYDROURIDINE SYNTHASE"/>
    <property type="match status" value="1"/>
</dbReference>
<feature type="compositionally biased region" description="Basic residues" evidence="3">
    <location>
        <begin position="86"/>
        <end position="97"/>
    </location>
</feature>
<evidence type="ECO:0000256" key="2">
    <source>
        <dbReference type="ARBA" id="ARBA00023027"/>
    </source>
</evidence>
<dbReference type="Gene3D" id="3.20.20.70">
    <property type="entry name" value="Aldolase class I"/>
    <property type="match status" value="1"/>
</dbReference>
<sequence>MSDDAWAWWRSLGAPRYVCAPMVDQSERAFRAVARRHGVGLCYSPMLVASALGDASYRAAYLDAPDARDRPLFVQVGGSGEAFAPRRARPAGRRGARRREPGCAVAARAAATARSRTRTTPSRSSPPSPPP</sequence>
<evidence type="ECO:0000259" key="4">
    <source>
        <dbReference type="Pfam" id="PF01207"/>
    </source>
</evidence>
<evidence type="ECO:0000313" key="5">
    <source>
        <dbReference type="EMBL" id="KAK7250344.1"/>
    </source>
</evidence>